<dbReference type="OrthoDB" id="3504495at2"/>
<organism evidence="2 3">
    <name type="scientific">Streptomyces venezuelae</name>
    <dbReference type="NCBI Taxonomy" id="54571"/>
    <lineage>
        <taxon>Bacteria</taxon>
        <taxon>Bacillati</taxon>
        <taxon>Actinomycetota</taxon>
        <taxon>Actinomycetes</taxon>
        <taxon>Kitasatosporales</taxon>
        <taxon>Streptomycetaceae</taxon>
        <taxon>Streptomyces</taxon>
    </lineage>
</organism>
<protein>
    <submittedName>
        <fullName evidence="2">Transcriptional regulator</fullName>
    </submittedName>
</protein>
<evidence type="ECO:0000259" key="1">
    <source>
        <dbReference type="PROSITE" id="PS50943"/>
    </source>
</evidence>
<evidence type="ECO:0000313" key="3">
    <source>
        <dbReference type="Proteomes" id="UP000322927"/>
    </source>
</evidence>
<feature type="domain" description="HTH cro/C1-type" evidence="1">
    <location>
        <begin position="11"/>
        <end position="65"/>
    </location>
</feature>
<dbReference type="Gene3D" id="1.10.260.40">
    <property type="entry name" value="lambda repressor-like DNA-binding domains"/>
    <property type="match status" value="1"/>
</dbReference>
<name>A0A5P2C1J6_STRVZ</name>
<dbReference type="InterPro" id="IPR010982">
    <property type="entry name" value="Lambda_DNA-bd_dom_sf"/>
</dbReference>
<dbReference type="InterPro" id="IPR001387">
    <property type="entry name" value="Cro/C1-type_HTH"/>
</dbReference>
<dbReference type="SMART" id="SM00530">
    <property type="entry name" value="HTH_XRE"/>
    <property type="match status" value="1"/>
</dbReference>
<dbReference type="InterPro" id="IPR011990">
    <property type="entry name" value="TPR-like_helical_dom_sf"/>
</dbReference>
<dbReference type="PROSITE" id="PS50943">
    <property type="entry name" value="HTH_CROC1"/>
    <property type="match status" value="1"/>
</dbReference>
<dbReference type="Pfam" id="PF13560">
    <property type="entry name" value="HTH_31"/>
    <property type="match status" value="1"/>
</dbReference>
<dbReference type="EMBL" id="CP029192">
    <property type="protein sequence ID" value="QES36614.1"/>
    <property type="molecule type" value="Genomic_DNA"/>
</dbReference>
<dbReference type="SUPFAM" id="SSF47413">
    <property type="entry name" value="lambda repressor-like DNA-binding domains"/>
    <property type="match status" value="1"/>
</dbReference>
<dbReference type="CDD" id="cd00093">
    <property type="entry name" value="HTH_XRE"/>
    <property type="match status" value="1"/>
</dbReference>
<proteinExistence type="predicted"/>
<dbReference type="RefSeq" id="WP_150218879.1">
    <property type="nucleotide sequence ID" value="NZ_CP029192.1"/>
</dbReference>
<reference evidence="2 3" key="1">
    <citation type="submission" date="2018-05" db="EMBL/GenBank/DDBJ databases">
        <title>Streptomyces venezuelae.</title>
        <authorList>
            <person name="Kim W."/>
            <person name="Lee N."/>
            <person name="Cho B.-K."/>
        </authorList>
    </citation>
    <scope>NUCLEOTIDE SEQUENCE [LARGE SCALE GENOMIC DNA]</scope>
    <source>
        <strain evidence="2 3">ATCC 14584</strain>
    </source>
</reference>
<sequence length="392" mass="42897">MSRDDHPGARIAKYRKLAGYTQDGLAKKIGYSYSLLHQVEGGHKAASPAFTAACARVLRVDVTTLTGQPYMTELQQDRLAGLIRPIRESLDLFDLGADPDVATRETPQLVAAADTLCQQVRATQLNKAAVTLPLLISELTTAAYRTPSTEVWAALGSTYRTAHDVTVKLGFYDLSTIALDRMEWAAQRASDPVLSAVRQYMRGLVYHREGEHTIGLRLVNAGHRLLDATGESPESLAVAGQLHLGATVIAARARDEAAVQEHLREAKQIAKRAGAVEHVHWLSFGPTNWAAHELSALTEMGQYGKAVEKARKIKVPHTWPTSRRAHVLIDRGRSEMETGRTEAALKSIAKAREVAPQQTRYHPGARATIEGLVHQARRTPDALGHMSAWLGL</sequence>
<gene>
    <name evidence="2" type="ORF">DEJ48_27300</name>
</gene>
<dbReference type="AlphaFoldDB" id="A0A5P2C1J6"/>
<dbReference type="Proteomes" id="UP000322927">
    <property type="component" value="Chromosome"/>
</dbReference>
<dbReference type="GO" id="GO:0003677">
    <property type="term" value="F:DNA binding"/>
    <property type="evidence" value="ECO:0007669"/>
    <property type="project" value="InterPro"/>
</dbReference>
<evidence type="ECO:0000313" key="2">
    <source>
        <dbReference type="EMBL" id="QES36614.1"/>
    </source>
</evidence>
<accession>A0A5P2C1J6</accession>
<dbReference type="Gene3D" id="1.25.40.10">
    <property type="entry name" value="Tetratricopeptide repeat domain"/>
    <property type="match status" value="1"/>
</dbReference>